<dbReference type="SMART" id="SM00082">
    <property type="entry name" value="LRRCT"/>
    <property type="match status" value="1"/>
</dbReference>
<evidence type="ECO:0000256" key="5">
    <source>
        <dbReference type="ARBA" id="ARBA00022729"/>
    </source>
</evidence>
<keyword evidence="4 9" id="KW-0812">Transmembrane</keyword>
<dbReference type="FunCoup" id="A0A7E5VEK9">
    <property type="interactions" value="50"/>
</dbReference>
<organism evidence="11 12">
    <name type="scientific">Trichoplusia ni</name>
    <name type="common">Cabbage looper</name>
    <dbReference type="NCBI Taxonomy" id="7111"/>
    <lineage>
        <taxon>Eukaryota</taxon>
        <taxon>Metazoa</taxon>
        <taxon>Ecdysozoa</taxon>
        <taxon>Arthropoda</taxon>
        <taxon>Hexapoda</taxon>
        <taxon>Insecta</taxon>
        <taxon>Pterygota</taxon>
        <taxon>Neoptera</taxon>
        <taxon>Endopterygota</taxon>
        <taxon>Lepidoptera</taxon>
        <taxon>Glossata</taxon>
        <taxon>Ditrysia</taxon>
        <taxon>Noctuoidea</taxon>
        <taxon>Noctuidae</taxon>
        <taxon>Plusiinae</taxon>
        <taxon>Trichoplusia</taxon>
    </lineage>
</organism>
<dbReference type="PROSITE" id="PS51450">
    <property type="entry name" value="LRR"/>
    <property type="match status" value="3"/>
</dbReference>
<dbReference type="OrthoDB" id="1055097at2759"/>
<feature type="transmembrane region" description="Helical" evidence="9">
    <location>
        <begin position="509"/>
        <end position="531"/>
    </location>
</feature>
<dbReference type="Pfam" id="PF13855">
    <property type="entry name" value="LRR_8"/>
    <property type="match status" value="4"/>
</dbReference>
<dbReference type="FunFam" id="3.80.10.10:FF:001438">
    <property type="entry name" value="Uncharacterized protein"/>
    <property type="match status" value="1"/>
</dbReference>
<evidence type="ECO:0000313" key="12">
    <source>
        <dbReference type="RefSeq" id="XP_026726744.1"/>
    </source>
</evidence>
<sequence length="723" mass="80894">MRRRTGLRICESTDSSLQHSFDTCSYNSTSTDSSLQHSFDTCSYNSTVTTSAPTQPSLRKPTMSPLRAGRRLAAFMTSNAFLVLLISLELLASRSGAAALANCPIGCNCNDETLVVVCEESRLDVLPIALNPYIQRLIIRNNKIKTIDSSMQFYTELQHLDLSQNRLVNIPTKSFAYQRKLQELHLDHNKISSVTNTTFQGLNSLTVLNLKRNYLEELTNGVFTTLPRLEELNLGQNGISRIDPRAFAGLSALRILYLDDNQLSSIPTTSFSLLGSLAELHVGLNAFSFLPDDAFAGLNRLTVLDLNGAGLSNISEFAFRGLPGLRSLNLFGNRLITVPTMQLAGLTRLEDLYIGQNEFLTLESHSFKGLKNLKLLDITGATQLERIEKGAFEDNINLETVILANNKKLATLEDCSLLGLPKLRHLSLKDNAIVTLSETVFIGKELKQLDLTNNPIFCDCQLLWLHQLLNDKSNFTQIHCASPEHLKDKPLRNLNADDLGCVLHDTRQQTIICIIVVACVATIATLVLILYRYRKSMQEKLKDYKWNKGRKNLEYHKPISTEEDCILELYASPSVFFMSGGQGSARRPQRSGGGGTLPANGFTYIGGDTRPHQPLTLNNGAPAHHLNNGSLRSLPDKKNNRNGIVCHPENFQRNLDTRYSRKQENGYIRNSETIIGFPRNDREYEREHAEYSEPEYSIIPESGYGRALEDYPRSCTHSNTFNC</sequence>
<protein>
    <submittedName>
        <fullName evidence="12">Leucine-rich repeat and immunoglobulin-like domain-containing nogo receptor-interacting protein 2 isoform X2</fullName>
    </submittedName>
</protein>
<evidence type="ECO:0000256" key="7">
    <source>
        <dbReference type="ARBA" id="ARBA00022989"/>
    </source>
</evidence>
<dbReference type="CTD" id="828"/>
<dbReference type="Proteomes" id="UP000322000">
    <property type="component" value="Chromosome 4"/>
</dbReference>
<keyword evidence="6" id="KW-0677">Repeat</keyword>
<dbReference type="InterPro" id="IPR000483">
    <property type="entry name" value="Cys-rich_flank_reg_C"/>
</dbReference>
<dbReference type="GeneID" id="113493121"/>
<evidence type="ECO:0000256" key="1">
    <source>
        <dbReference type="ARBA" id="ARBA00004236"/>
    </source>
</evidence>
<evidence type="ECO:0000256" key="8">
    <source>
        <dbReference type="ARBA" id="ARBA00023136"/>
    </source>
</evidence>
<keyword evidence="7 9" id="KW-1133">Transmembrane helix</keyword>
<dbReference type="Gene3D" id="3.80.10.10">
    <property type="entry name" value="Ribonuclease Inhibitor"/>
    <property type="match status" value="2"/>
</dbReference>
<dbReference type="SMART" id="SM00365">
    <property type="entry name" value="LRR_SD22"/>
    <property type="match status" value="6"/>
</dbReference>
<keyword evidence="5" id="KW-0732">Signal</keyword>
<accession>A0A7E5VEK9</accession>
<dbReference type="GO" id="GO:0031012">
    <property type="term" value="C:extracellular matrix"/>
    <property type="evidence" value="ECO:0007669"/>
    <property type="project" value="TreeGrafter"/>
</dbReference>
<feature type="domain" description="LRRCT" evidence="10">
    <location>
        <begin position="454"/>
        <end position="502"/>
    </location>
</feature>
<dbReference type="SUPFAM" id="SSF52058">
    <property type="entry name" value="L domain-like"/>
    <property type="match status" value="1"/>
</dbReference>
<evidence type="ECO:0000256" key="3">
    <source>
        <dbReference type="ARBA" id="ARBA00022614"/>
    </source>
</evidence>
<evidence type="ECO:0000259" key="10">
    <source>
        <dbReference type="SMART" id="SM00082"/>
    </source>
</evidence>
<dbReference type="PANTHER" id="PTHR24373:SF387">
    <property type="entry name" value="LEUCINE-RICH REPEATS AND IMMUNOGLOBULIN-LIKE DOMAINS PROTEIN SMA-10"/>
    <property type="match status" value="1"/>
</dbReference>
<evidence type="ECO:0000256" key="4">
    <source>
        <dbReference type="ARBA" id="ARBA00022692"/>
    </source>
</evidence>
<dbReference type="SMART" id="SM00369">
    <property type="entry name" value="LRR_TYP"/>
    <property type="match status" value="11"/>
</dbReference>
<keyword evidence="2" id="KW-1003">Cell membrane</keyword>
<dbReference type="InterPro" id="IPR032675">
    <property type="entry name" value="LRR_dom_sf"/>
</dbReference>
<keyword evidence="8 9" id="KW-0472">Membrane</keyword>
<reference evidence="12" key="1">
    <citation type="submission" date="2025-08" db="UniProtKB">
        <authorList>
            <consortium name="RefSeq"/>
        </authorList>
    </citation>
    <scope>IDENTIFICATION</scope>
</reference>
<dbReference type="InParanoid" id="A0A7E5VEK9"/>
<dbReference type="RefSeq" id="XP_026726744.1">
    <property type="nucleotide sequence ID" value="XM_026870943.1"/>
</dbReference>
<dbReference type="Pfam" id="PF01463">
    <property type="entry name" value="LRRCT"/>
    <property type="match status" value="1"/>
</dbReference>
<gene>
    <name evidence="12" type="primary">LOC113493121</name>
</gene>
<evidence type="ECO:0000313" key="11">
    <source>
        <dbReference type="Proteomes" id="UP000322000"/>
    </source>
</evidence>
<evidence type="ECO:0000256" key="9">
    <source>
        <dbReference type="SAM" id="Phobius"/>
    </source>
</evidence>
<dbReference type="FunFam" id="3.80.10.10:FF:000611">
    <property type="entry name" value="Capricious, isoform E"/>
    <property type="match status" value="1"/>
</dbReference>
<name>A0A7E5VEK9_TRINI</name>
<comment type="subcellular location">
    <subcellularLocation>
        <location evidence="1">Cell membrane</location>
    </subcellularLocation>
</comment>
<keyword evidence="11" id="KW-1185">Reference proteome</keyword>
<keyword evidence="3" id="KW-0433">Leucine-rich repeat</keyword>
<proteinExistence type="predicted"/>
<evidence type="ECO:0000256" key="6">
    <source>
        <dbReference type="ARBA" id="ARBA00022737"/>
    </source>
</evidence>
<evidence type="ECO:0000256" key="2">
    <source>
        <dbReference type="ARBA" id="ARBA00022475"/>
    </source>
</evidence>
<dbReference type="InterPro" id="IPR050328">
    <property type="entry name" value="Dev_Immune_Receptor"/>
</dbReference>
<dbReference type="AlphaFoldDB" id="A0A7E5VEK9"/>
<dbReference type="GO" id="GO:0005615">
    <property type="term" value="C:extracellular space"/>
    <property type="evidence" value="ECO:0007669"/>
    <property type="project" value="TreeGrafter"/>
</dbReference>
<dbReference type="InterPro" id="IPR001611">
    <property type="entry name" value="Leu-rich_rpt"/>
</dbReference>
<dbReference type="PANTHER" id="PTHR24373">
    <property type="entry name" value="SLIT RELATED LEUCINE-RICH REPEAT NEURONAL PROTEIN"/>
    <property type="match status" value="1"/>
</dbReference>
<dbReference type="GO" id="GO:0005886">
    <property type="term" value="C:plasma membrane"/>
    <property type="evidence" value="ECO:0007669"/>
    <property type="project" value="UniProtKB-SubCell"/>
</dbReference>
<dbReference type="InterPro" id="IPR003591">
    <property type="entry name" value="Leu-rich_rpt_typical-subtyp"/>
</dbReference>